<dbReference type="Pfam" id="PF11271">
    <property type="entry name" value="PorA"/>
    <property type="match status" value="1"/>
</dbReference>
<keyword evidence="1" id="KW-0472">Membrane</keyword>
<evidence type="ECO:0000313" key="2">
    <source>
        <dbReference type="EMBL" id="NYF39767.1"/>
    </source>
</evidence>
<evidence type="ECO:0008006" key="4">
    <source>
        <dbReference type="Google" id="ProtNLM"/>
    </source>
</evidence>
<accession>A0A852UQG9</accession>
<comment type="caution">
    <text evidence="2">The sequence shown here is derived from an EMBL/GenBank/DDBJ whole genome shotgun (WGS) entry which is preliminary data.</text>
</comment>
<evidence type="ECO:0000313" key="3">
    <source>
        <dbReference type="Proteomes" id="UP000576393"/>
    </source>
</evidence>
<keyword evidence="1" id="KW-0812">Transmembrane</keyword>
<proteinExistence type="predicted"/>
<name>A0A852UQG9_9ACTN</name>
<dbReference type="RefSeq" id="WP_179819379.1">
    <property type="nucleotide sequence ID" value="NZ_JACCCO010000001.1"/>
</dbReference>
<feature type="transmembrane region" description="Helical" evidence="1">
    <location>
        <begin position="280"/>
        <end position="301"/>
    </location>
</feature>
<keyword evidence="3" id="KW-1185">Reference proteome</keyword>
<gene>
    <name evidence="2" type="ORF">HDA43_001926</name>
</gene>
<protein>
    <recommendedName>
        <fullName evidence="4">DUF3068 domain-containing protein</fullName>
    </recommendedName>
</protein>
<dbReference type="Proteomes" id="UP000576393">
    <property type="component" value="Unassembled WGS sequence"/>
</dbReference>
<organism evidence="2 3">
    <name type="scientific">Streptosporangium sandarakinum</name>
    <dbReference type="NCBI Taxonomy" id="1260955"/>
    <lineage>
        <taxon>Bacteria</taxon>
        <taxon>Bacillati</taxon>
        <taxon>Actinomycetota</taxon>
        <taxon>Actinomycetes</taxon>
        <taxon>Streptosporangiales</taxon>
        <taxon>Streptosporangiaceae</taxon>
        <taxon>Streptosporangium</taxon>
    </lineage>
</organism>
<dbReference type="EMBL" id="JACCCO010000001">
    <property type="protein sequence ID" value="NYF39767.1"/>
    <property type="molecule type" value="Genomic_DNA"/>
</dbReference>
<dbReference type="AlphaFoldDB" id="A0A852UQG9"/>
<keyword evidence="1" id="KW-1133">Transmembrane helix</keyword>
<reference evidence="2 3" key="1">
    <citation type="submission" date="2020-07" db="EMBL/GenBank/DDBJ databases">
        <title>Sequencing the genomes of 1000 actinobacteria strains.</title>
        <authorList>
            <person name="Klenk H.-P."/>
        </authorList>
    </citation>
    <scope>NUCLEOTIDE SEQUENCE [LARGE SCALE GENOMIC DNA]</scope>
    <source>
        <strain evidence="2 3">DSM 45763</strain>
    </source>
</reference>
<dbReference type="InterPro" id="IPR021424">
    <property type="entry name" value="PorA"/>
</dbReference>
<sequence>MRRTVGLVLIALGAFLIVLAPLMRFQVGPKLIAAPADYYGINNLVAPGARYFSAKDLKVMTGEADITVTVRGDVSQAQGDRVVWDELLAANDVTNDNPLIALTPRRSAFNKYTGAAVDCCAANIDKKPVKLEGQVYLFPFDVQKKTYRVFNATAGKAFDARFVGEEDVNGVRTYRFEQDVPRTKTETRGFPASIIGVTDTIGDVQVDRYYSGRNTFWVEPTTGSPVKQEQERHEVFTTQDGAHSITAFDATAKMTPKTVDNLVKKAMDARGQITLLKVTIPLVVLIVGVVMLVAGIIMVVAGRGRRVRTR</sequence>
<evidence type="ECO:0000256" key="1">
    <source>
        <dbReference type="SAM" id="Phobius"/>
    </source>
</evidence>